<dbReference type="Proteomes" id="UP000001861">
    <property type="component" value="Unassembled WGS sequence"/>
</dbReference>
<evidence type="ECO:0000313" key="4">
    <source>
        <dbReference type="Proteomes" id="UP000001861"/>
    </source>
</evidence>
<dbReference type="OrthoDB" id="312874at2759"/>
<keyword evidence="4" id="KW-1185">Reference proteome</keyword>
<dbReference type="OMA" id="FISAHHE"/>
<dbReference type="Pfam" id="PF17667">
    <property type="entry name" value="Pkinase_fungal"/>
    <property type="match status" value="1"/>
</dbReference>
<accession>D6RLX4</accession>
<comment type="caution">
    <text evidence="3">The sequence shown here is derived from an EMBL/GenBank/DDBJ whole genome shotgun (WGS) entry which is preliminary data.</text>
</comment>
<dbReference type="SUPFAM" id="SSF56112">
    <property type="entry name" value="Protein kinase-like (PK-like)"/>
    <property type="match status" value="1"/>
</dbReference>
<dbReference type="VEuPathDB" id="FungiDB:CC1G_14317"/>
<gene>
    <name evidence="3" type="ORF">CC1G_14317</name>
</gene>
<reference evidence="3 4" key="1">
    <citation type="journal article" date="2010" name="Proc. Natl. Acad. Sci. U.S.A.">
        <title>Insights into evolution of multicellular fungi from the assembled chromosomes of the mushroom Coprinopsis cinerea (Coprinus cinereus).</title>
        <authorList>
            <person name="Stajich J.E."/>
            <person name="Wilke S.K."/>
            <person name="Ahren D."/>
            <person name="Au C.H."/>
            <person name="Birren B.W."/>
            <person name="Borodovsky M."/>
            <person name="Burns C."/>
            <person name="Canback B."/>
            <person name="Casselton L.A."/>
            <person name="Cheng C.K."/>
            <person name="Deng J."/>
            <person name="Dietrich F.S."/>
            <person name="Fargo D.C."/>
            <person name="Farman M.L."/>
            <person name="Gathman A.C."/>
            <person name="Goldberg J."/>
            <person name="Guigo R."/>
            <person name="Hoegger P.J."/>
            <person name="Hooker J.B."/>
            <person name="Huggins A."/>
            <person name="James T.Y."/>
            <person name="Kamada T."/>
            <person name="Kilaru S."/>
            <person name="Kodira C."/>
            <person name="Kues U."/>
            <person name="Kupfer D."/>
            <person name="Kwan H.S."/>
            <person name="Lomsadze A."/>
            <person name="Li W."/>
            <person name="Lilly W.W."/>
            <person name="Ma L.J."/>
            <person name="Mackey A.J."/>
            <person name="Manning G."/>
            <person name="Martin F."/>
            <person name="Muraguchi H."/>
            <person name="Natvig D.O."/>
            <person name="Palmerini H."/>
            <person name="Ramesh M.A."/>
            <person name="Rehmeyer C.J."/>
            <person name="Roe B.A."/>
            <person name="Shenoy N."/>
            <person name="Stanke M."/>
            <person name="Ter-Hovhannisyan V."/>
            <person name="Tunlid A."/>
            <person name="Velagapudi R."/>
            <person name="Vision T.J."/>
            <person name="Zeng Q."/>
            <person name="Zolan M.E."/>
            <person name="Pukkila P.J."/>
        </authorList>
    </citation>
    <scope>NUCLEOTIDE SEQUENCE [LARGE SCALE GENOMIC DNA]</scope>
    <source>
        <strain evidence="4">Okayama-7 / 130 / ATCC MYA-4618 / FGSC 9003</strain>
    </source>
</reference>
<evidence type="ECO:0000259" key="2">
    <source>
        <dbReference type="Pfam" id="PF17667"/>
    </source>
</evidence>
<feature type="domain" description="Fungal-type protein kinase" evidence="2">
    <location>
        <begin position="221"/>
        <end position="658"/>
    </location>
</feature>
<evidence type="ECO:0000313" key="3">
    <source>
        <dbReference type="EMBL" id="EFI27828.1"/>
    </source>
</evidence>
<dbReference type="GeneID" id="9380256"/>
<sequence>MSDSEDEIVQSTLSSPANSDGNLSHSNVDYEDYDSNADSLPWVEFGRPMPEETERMKYRDRVHEQIGVEMIGEIFVCPVDPFLDHYLPPLPGSVDVAAVVEELAKANLLIKDHTTQSYRFAGFEEGFGAEDDDADEVEREEVCFTFSPLTAIGDAIRAILKGMGVRINPFRLALCLNPWLKGGHLPLDAMACKVDGCITSASLDFDGAVVQPAGELCPTDLVVPIALKACRHDYTTNNLQIVVSANHIFNEDARRRFSYGISIEGEYASIWYFSRSHSMKADSFNFIEEPELLVKVLASLFCATEEQLGFDSHITLIPGRDPRTYLYELPADGVTRLESQFFKTTQIIHEPWSNRIAGRITRVWKVVQVKSKDDLDAIDPKAAPLALKDAWIKASADDEYQIQQNVFRDIDTFYADDGWRSHPLLSDIASDDVEDIKDVLENYKNFFSVIRLHHSSEPNKPISSEGCWTEENLFFPSWTRSSPFQSRDTSWQLEREIRAFESKRRCFFVYEHVCTRISDLPTLGDAMDVLFQAYAVLMVMFCAGWVHRDISHGNILAFKEEGVWQVKLSDLEYAKRFPPDSAQTSSAPKTGTPFFMAHEILTSSSLSGFYHQNLAVPKRTSRRAARRGGAVESSPPVIIVHNYQHDLESLWWMALWLVTMRIDYEESYDAVQSIFSGSTPISTERRNCFTLGITSDIKDEFHPSTRNFVPSLEIVRRTFIAGYKTRHPKDVCKREQYSLVCAGFFNFFGEIEEDRDVWGPLPLSNPT</sequence>
<dbReference type="RefSeq" id="XP_002911322.1">
    <property type="nucleotide sequence ID" value="XM_002911276.1"/>
</dbReference>
<name>D6RLX4_COPC7</name>
<dbReference type="InterPro" id="IPR040976">
    <property type="entry name" value="Pkinase_fungal"/>
</dbReference>
<dbReference type="InterPro" id="IPR011009">
    <property type="entry name" value="Kinase-like_dom_sf"/>
</dbReference>
<feature type="compositionally biased region" description="Polar residues" evidence="1">
    <location>
        <begin position="9"/>
        <end position="27"/>
    </location>
</feature>
<keyword evidence="3" id="KW-0808">Transferase</keyword>
<dbReference type="PANTHER" id="PTHR38248">
    <property type="entry name" value="FUNK1 6"/>
    <property type="match status" value="1"/>
</dbReference>
<dbReference type="InParanoid" id="D6RLX4"/>
<dbReference type="HOGENOM" id="CLU_011584_0_0_1"/>
<dbReference type="eggNOG" id="ENOG502QX9C">
    <property type="taxonomic scope" value="Eukaryota"/>
</dbReference>
<dbReference type="EMBL" id="AACS02000004">
    <property type="protein sequence ID" value="EFI27828.1"/>
    <property type="molecule type" value="Genomic_DNA"/>
</dbReference>
<dbReference type="PANTHER" id="PTHR38248:SF2">
    <property type="entry name" value="FUNK1 11"/>
    <property type="match status" value="1"/>
</dbReference>
<feature type="region of interest" description="Disordered" evidence="1">
    <location>
        <begin position="1"/>
        <end position="32"/>
    </location>
</feature>
<protein>
    <submittedName>
        <fullName evidence="3">Other/FunK1 protein kinase</fullName>
    </submittedName>
</protein>
<organism evidence="3 4">
    <name type="scientific">Coprinopsis cinerea (strain Okayama-7 / 130 / ATCC MYA-4618 / FGSC 9003)</name>
    <name type="common">Inky cap fungus</name>
    <name type="synonym">Hormographiella aspergillata</name>
    <dbReference type="NCBI Taxonomy" id="240176"/>
    <lineage>
        <taxon>Eukaryota</taxon>
        <taxon>Fungi</taxon>
        <taxon>Dikarya</taxon>
        <taxon>Basidiomycota</taxon>
        <taxon>Agaricomycotina</taxon>
        <taxon>Agaricomycetes</taxon>
        <taxon>Agaricomycetidae</taxon>
        <taxon>Agaricales</taxon>
        <taxon>Agaricineae</taxon>
        <taxon>Psathyrellaceae</taxon>
        <taxon>Coprinopsis</taxon>
    </lineage>
</organism>
<dbReference type="GO" id="GO:0016301">
    <property type="term" value="F:kinase activity"/>
    <property type="evidence" value="ECO:0007669"/>
    <property type="project" value="UniProtKB-KW"/>
</dbReference>
<dbReference type="AlphaFoldDB" id="D6RLX4"/>
<proteinExistence type="predicted"/>
<evidence type="ECO:0000256" key="1">
    <source>
        <dbReference type="SAM" id="MobiDB-lite"/>
    </source>
</evidence>
<dbReference type="KEGG" id="cci:CC1G_14317"/>
<dbReference type="Gene3D" id="1.10.510.10">
    <property type="entry name" value="Transferase(Phosphotransferase) domain 1"/>
    <property type="match status" value="1"/>
</dbReference>
<keyword evidence="3" id="KW-0418">Kinase</keyword>